<dbReference type="RefSeq" id="WP_037612755.1">
    <property type="nucleotide sequence ID" value="NZ_BNEJ01000020.1"/>
</dbReference>
<keyword evidence="1" id="KW-0732">Signal</keyword>
<reference evidence="2 3" key="1">
    <citation type="submission" date="2018-10" db="EMBL/GenBank/DDBJ databases">
        <title>Isolation of pseudouridimycin from Streptomyces albus DSM 40763.</title>
        <authorList>
            <person name="Rosenqvist P."/>
            <person name="Metsae-Ketelae M."/>
            <person name="Virta P."/>
        </authorList>
    </citation>
    <scope>NUCLEOTIDE SEQUENCE [LARGE SCALE GENOMIC DNA]</scope>
    <source>
        <strain evidence="2 3">DSM 40763</strain>
    </source>
</reference>
<accession>A0A8H1QRL1</accession>
<dbReference type="Proteomes" id="UP000298111">
    <property type="component" value="Unassembled WGS sequence"/>
</dbReference>
<evidence type="ECO:0000313" key="2">
    <source>
        <dbReference type="EMBL" id="TGG84596.1"/>
    </source>
</evidence>
<feature type="signal peptide" evidence="1">
    <location>
        <begin position="1"/>
        <end position="27"/>
    </location>
</feature>
<proteinExistence type="predicted"/>
<comment type="caution">
    <text evidence="2">The sequence shown here is derived from an EMBL/GenBank/DDBJ whole genome shotgun (WGS) entry which is preliminary data.</text>
</comment>
<dbReference type="EMBL" id="RCIY01000046">
    <property type="protein sequence ID" value="TGG84596.1"/>
    <property type="molecule type" value="Genomic_DNA"/>
</dbReference>
<gene>
    <name evidence="2" type="ORF">D8771_12060</name>
</gene>
<name>A0A8H1QRL1_9ACTN</name>
<organism evidence="2 3">
    <name type="scientific">Streptomyces albus</name>
    <dbReference type="NCBI Taxonomy" id="1888"/>
    <lineage>
        <taxon>Bacteria</taxon>
        <taxon>Bacillati</taxon>
        <taxon>Actinomycetota</taxon>
        <taxon>Actinomycetes</taxon>
        <taxon>Kitasatosporales</taxon>
        <taxon>Streptomycetaceae</taxon>
        <taxon>Streptomyces</taxon>
    </lineage>
</organism>
<feature type="chain" id="PRO_5034705328" evidence="1">
    <location>
        <begin position="28"/>
        <end position="81"/>
    </location>
</feature>
<sequence length="81" mass="8684">MRRALRSAGVLAVLGSAYLMCSGTAQAQSAPAQHAQTRVHEQPARDAAPVIRTDLDEQPAQVGTDEVTVLAAPLFAQRMKW</sequence>
<evidence type="ECO:0000256" key="1">
    <source>
        <dbReference type="SAM" id="SignalP"/>
    </source>
</evidence>
<protein>
    <submittedName>
        <fullName evidence="2">Uncharacterized protein</fullName>
    </submittedName>
</protein>
<dbReference type="AlphaFoldDB" id="A0A8H1QRL1"/>
<evidence type="ECO:0000313" key="3">
    <source>
        <dbReference type="Proteomes" id="UP000298111"/>
    </source>
</evidence>
<dbReference type="GeneID" id="75183149"/>